<reference evidence="2" key="1">
    <citation type="journal article" date="2015" name="Nature">
        <title>Complex archaea that bridge the gap between prokaryotes and eukaryotes.</title>
        <authorList>
            <person name="Spang A."/>
            <person name="Saw J.H."/>
            <person name="Jorgensen S.L."/>
            <person name="Zaremba-Niedzwiedzka K."/>
            <person name="Martijn J."/>
            <person name="Lind A.E."/>
            <person name="van Eijk R."/>
            <person name="Schleper C."/>
            <person name="Guy L."/>
            <person name="Ettema T.J."/>
        </authorList>
    </citation>
    <scope>NUCLEOTIDE SEQUENCE</scope>
</reference>
<organism evidence="2">
    <name type="scientific">marine sediment metagenome</name>
    <dbReference type="NCBI Taxonomy" id="412755"/>
    <lineage>
        <taxon>unclassified sequences</taxon>
        <taxon>metagenomes</taxon>
        <taxon>ecological metagenomes</taxon>
    </lineage>
</organism>
<dbReference type="GO" id="GO:0003839">
    <property type="term" value="F:gamma-glutamylcyclotransferase activity"/>
    <property type="evidence" value="ECO:0007669"/>
    <property type="project" value="InterPro"/>
</dbReference>
<accession>A0A0F9V4C7</accession>
<dbReference type="InterPro" id="IPR017939">
    <property type="entry name" value="G-Glutamylcylcotransferase"/>
</dbReference>
<name>A0A0F9V4C7_9ZZZZ</name>
<dbReference type="PANTHER" id="PTHR12935:SF0">
    <property type="entry name" value="GAMMA-GLUTAMYLCYCLOTRANSFERASE"/>
    <property type="match status" value="1"/>
</dbReference>
<proteinExistence type="predicted"/>
<dbReference type="InterPro" id="IPR013024">
    <property type="entry name" value="GGCT-like"/>
</dbReference>
<evidence type="ECO:0008006" key="3">
    <source>
        <dbReference type="Google" id="ProtNLM"/>
    </source>
</evidence>
<comment type="caution">
    <text evidence="2">The sequence shown here is derived from an EMBL/GenBank/DDBJ whole genome shotgun (WGS) entry which is preliminary data.</text>
</comment>
<dbReference type="SUPFAM" id="SSF110857">
    <property type="entry name" value="Gamma-glutamyl cyclotransferase-like"/>
    <property type="match status" value="1"/>
</dbReference>
<dbReference type="Pfam" id="PF13772">
    <property type="entry name" value="AIG2_2"/>
    <property type="match status" value="1"/>
</dbReference>
<sequence length="167" mass="18595">MPLYNFSFGSNMSSNRLLARLPNVKRVGTAVLKGYELTFDMLFKDGSGKCSICPSDKDDALVYGVIYELNEDEKVILDSIEGVGYDCVDIAPTLLTGETVTAHCYIANTHDSDVLPYDWYIKHVHRGSLEAGVPKEYSDAILNRAQKSDTNQERAAIEFAVHQKIIK</sequence>
<dbReference type="EMBL" id="LAZR01000684">
    <property type="protein sequence ID" value="KKN60748.1"/>
    <property type="molecule type" value="Genomic_DNA"/>
</dbReference>
<dbReference type="Gene3D" id="3.10.490.10">
    <property type="entry name" value="Gamma-glutamyl cyclotransferase-like"/>
    <property type="match status" value="1"/>
</dbReference>
<protein>
    <recommendedName>
        <fullName evidence="3">Gamma-glutamylcyclotransferase AIG2-like domain-containing protein</fullName>
    </recommendedName>
</protein>
<gene>
    <name evidence="2" type="ORF">LCGC14_0528750</name>
</gene>
<evidence type="ECO:0000313" key="2">
    <source>
        <dbReference type="EMBL" id="KKN60748.1"/>
    </source>
</evidence>
<keyword evidence="1" id="KW-0456">Lyase</keyword>
<dbReference type="PANTHER" id="PTHR12935">
    <property type="entry name" value="GAMMA-GLUTAMYLCYCLOTRANSFERASE"/>
    <property type="match status" value="1"/>
</dbReference>
<evidence type="ECO:0000256" key="1">
    <source>
        <dbReference type="ARBA" id="ARBA00023239"/>
    </source>
</evidence>
<dbReference type="InterPro" id="IPR036568">
    <property type="entry name" value="GGCT-like_sf"/>
</dbReference>
<dbReference type="CDD" id="cd06661">
    <property type="entry name" value="GGCT_like"/>
    <property type="match status" value="1"/>
</dbReference>
<dbReference type="AlphaFoldDB" id="A0A0F9V4C7"/>